<dbReference type="Proteomes" id="UP000702425">
    <property type="component" value="Unassembled WGS sequence"/>
</dbReference>
<dbReference type="InterPro" id="IPR027417">
    <property type="entry name" value="P-loop_NTPase"/>
</dbReference>
<organism evidence="3 4">
    <name type="scientific">Microcoleus asticus IPMA8</name>
    <dbReference type="NCBI Taxonomy" id="2563858"/>
    <lineage>
        <taxon>Bacteria</taxon>
        <taxon>Bacillati</taxon>
        <taxon>Cyanobacteriota</taxon>
        <taxon>Cyanophyceae</taxon>
        <taxon>Oscillatoriophycideae</taxon>
        <taxon>Oscillatoriales</taxon>
        <taxon>Microcoleaceae</taxon>
        <taxon>Microcoleus</taxon>
        <taxon>Microcoleus asticus</taxon>
    </lineage>
</organism>
<comment type="caution">
    <text evidence="3">The sequence shown here is derived from an EMBL/GenBank/DDBJ whole genome shotgun (WGS) entry which is preliminary data.</text>
</comment>
<evidence type="ECO:0000259" key="2">
    <source>
        <dbReference type="Pfam" id="PF13304"/>
    </source>
</evidence>
<keyword evidence="1" id="KW-0175">Coiled coil</keyword>
<evidence type="ECO:0000313" key="4">
    <source>
        <dbReference type="Proteomes" id="UP000702425"/>
    </source>
</evidence>
<proteinExistence type="predicted"/>
<dbReference type="InterPro" id="IPR003959">
    <property type="entry name" value="ATPase_AAA_core"/>
</dbReference>
<dbReference type="RefSeq" id="WP_172185955.1">
    <property type="nucleotide sequence ID" value="NZ_CAWPPK010000024.1"/>
</dbReference>
<protein>
    <recommendedName>
        <fullName evidence="2">ATPase AAA-type core domain-containing protein</fullName>
    </recommendedName>
</protein>
<sequence length="429" mass="48875">MAEKLIVRNFAGIKDLEIEIKRINILIGPQASGKSVCAKLLFYFKNFVWEILSVVNNEQTKRNLDSNYSKTFEEYFPPDSWGKQDFFIRYEICNVFIEVSRKQDTKGRISLSYSDFFKKQLADLRNLLKKAREESSEITLSNNIINSSLFGHKFLKDHLVESLGRSIGREAAFNQLFIPAGRSFFANLQSNIFSFLSSNNTLDPFLRSFGSTYETIKKLRIKYNIYLEHKYTKDILEEINRLIEQSLCGKHIQEKGKDFLEVADGRRISIANSSSGQQETLPLTIILAALPFIASPPVGQTVYIEEPEAHLFPSAQRNIVELIATVFNSRKEQLQFFITTHSPYVLTALNNLLQAGLLYEESSEDIQHQLEKIVSRYKSLDVSDLSAYVLSDGKCNSIVCPDTGLIDARVIDSVSDELAIEFDQLLNLV</sequence>
<feature type="domain" description="ATPase AAA-type core" evidence="2">
    <location>
        <begin position="23"/>
        <end position="346"/>
    </location>
</feature>
<dbReference type="Gene3D" id="3.40.50.300">
    <property type="entry name" value="P-loop containing nucleotide triphosphate hydrolases"/>
    <property type="match status" value="1"/>
</dbReference>
<reference evidence="3 4" key="1">
    <citation type="journal article" date="2020" name="Sci. Rep.">
        <title>A novel cyanobacterial geosmin producer, revising GeoA distribution and dispersion patterns in Bacteria.</title>
        <authorList>
            <person name="Churro C."/>
            <person name="Semedo-Aguiar A.P."/>
            <person name="Silva A.D."/>
            <person name="Pereira-Leal J.B."/>
            <person name="Leite R.B."/>
        </authorList>
    </citation>
    <scope>NUCLEOTIDE SEQUENCE [LARGE SCALE GENOMIC DNA]</scope>
    <source>
        <strain evidence="3 4">IPMA8</strain>
    </source>
</reference>
<name>A0ABX2CUY0_9CYAN</name>
<evidence type="ECO:0000313" key="3">
    <source>
        <dbReference type="EMBL" id="NQE33275.1"/>
    </source>
</evidence>
<dbReference type="InterPro" id="IPR051396">
    <property type="entry name" value="Bact_Antivir_Def_Nuclease"/>
</dbReference>
<keyword evidence="4" id="KW-1185">Reference proteome</keyword>
<dbReference type="SUPFAM" id="SSF52540">
    <property type="entry name" value="P-loop containing nucleoside triphosphate hydrolases"/>
    <property type="match status" value="1"/>
</dbReference>
<feature type="coiled-coil region" evidence="1">
    <location>
        <begin position="114"/>
        <end position="141"/>
    </location>
</feature>
<dbReference type="Pfam" id="PF13304">
    <property type="entry name" value="AAA_21"/>
    <property type="match status" value="1"/>
</dbReference>
<dbReference type="PANTHER" id="PTHR43581">
    <property type="entry name" value="ATP/GTP PHOSPHATASE"/>
    <property type="match status" value="1"/>
</dbReference>
<dbReference type="EMBL" id="SRRZ01000012">
    <property type="protein sequence ID" value="NQE33275.1"/>
    <property type="molecule type" value="Genomic_DNA"/>
</dbReference>
<accession>A0ABX2CUY0</accession>
<gene>
    <name evidence="3" type="ORF">E5S67_00993</name>
</gene>
<dbReference type="PANTHER" id="PTHR43581:SF4">
    <property type="entry name" value="ATP_GTP PHOSPHATASE"/>
    <property type="match status" value="1"/>
</dbReference>
<evidence type="ECO:0000256" key="1">
    <source>
        <dbReference type="SAM" id="Coils"/>
    </source>
</evidence>